<dbReference type="EMBL" id="CQPD01000013">
    <property type="protein sequence ID" value="CNU00468.1"/>
    <property type="molecule type" value="Genomic_DNA"/>
</dbReference>
<organism evidence="2 5">
    <name type="scientific">Salmonella enterica subsp. enterica serovar Bovismorbificans</name>
    <dbReference type="NCBI Taxonomy" id="58097"/>
    <lineage>
        <taxon>Bacteria</taxon>
        <taxon>Pseudomonadati</taxon>
        <taxon>Pseudomonadota</taxon>
        <taxon>Gammaproteobacteria</taxon>
        <taxon>Enterobacterales</taxon>
        <taxon>Enterobacteriaceae</taxon>
        <taxon>Salmonella</taxon>
    </lineage>
</organism>
<dbReference type="SUPFAM" id="SSF117782">
    <property type="entry name" value="YbjQ-like"/>
    <property type="match status" value="1"/>
</dbReference>
<dbReference type="InterPro" id="IPR002765">
    <property type="entry name" value="UPF0145_YbjQ-like"/>
</dbReference>
<reference evidence="4 5" key="1">
    <citation type="submission" date="2015-03" db="EMBL/GenBank/DDBJ databases">
        <authorList>
            <consortium name="Pathogen Informatics"/>
        </authorList>
    </citation>
    <scope>NUCLEOTIDE SEQUENCE [LARGE SCALE GENOMIC DNA]</scope>
    <source>
        <strain evidence="3 4">A1104</strain>
        <strain evidence="2 5">D4891</strain>
    </source>
</reference>
<name>A0A655C7F8_SALET</name>
<dbReference type="AlphaFoldDB" id="A0A655C7F8"/>
<sequence length="103" mass="11244">MGLFDRKLDISITAHNQIFTSVPPQMKIVKNFGLIKATTAEISAKYHNEDDELLSALLSEATNMGANAIINFRYSSGSYQRNGAAFVTSYLIATGDAVLLEDI</sequence>
<gene>
    <name evidence="3" type="ORF">ERS008198_04495</name>
    <name evidence="2" type="ORF">ERS008207_01570</name>
</gene>
<dbReference type="Pfam" id="PF01906">
    <property type="entry name" value="YbjQ_1"/>
    <property type="match status" value="1"/>
</dbReference>
<dbReference type="Gene3D" id="3.30.110.70">
    <property type="entry name" value="Hypothetical protein apc22750. Chain B"/>
    <property type="match status" value="1"/>
</dbReference>
<dbReference type="InterPro" id="IPR035439">
    <property type="entry name" value="UPF0145_dom_sf"/>
</dbReference>
<dbReference type="Proteomes" id="UP000042394">
    <property type="component" value="Unassembled WGS sequence"/>
</dbReference>
<protein>
    <submittedName>
        <fullName evidence="2">Domain of uncharacterized function (DUF74)</fullName>
    </submittedName>
</protein>
<dbReference type="Proteomes" id="UP000041314">
    <property type="component" value="Unassembled WGS sequence"/>
</dbReference>
<proteinExistence type="inferred from homology"/>
<evidence type="ECO:0000313" key="2">
    <source>
        <dbReference type="EMBL" id="CNU00468.1"/>
    </source>
</evidence>
<evidence type="ECO:0000313" key="4">
    <source>
        <dbReference type="Proteomes" id="UP000041314"/>
    </source>
</evidence>
<evidence type="ECO:0000313" key="3">
    <source>
        <dbReference type="EMBL" id="CNV15313.1"/>
    </source>
</evidence>
<evidence type="ECO:0000256" key="1">
    <source>
        <dbReference type="ARBA" id="ARBA00010751"/>
    </source>
</evidence>
<evidence type="ECO:0000313" key="5">
    <source>
        <dbReference type="Proteomes" id="UP000042394"/>
    </source>
</evidence>
<dbReference type="EMBL" id="CQPA01000062">
    <property type="protein sequence ID" value="CNV15313.1"/>
    <property type="molecule type" value="Genomic_DNA"/>
</dbReference>
<comment type="similarity">
    <text evidence="1">Belongs to the UPF0145 family.</text>
</comment>
<accession>A0A655C7F8</accession>